<sequence>MTRTGVNLKSSSNKSSTIESVFILSSVRPLKNRAVTNVPKEGKGLIEGGEALSKSGPMASCQDEYDEAEMIAEPLEPAGQIQFSLEYDFYASTLILRIIQGRDLPAKDIIGSSSHQLLTDPAMARTVPPTRKYSLV</sequence>
<dbReference type="Gene3D" id="2.60.40.150">
    <property type="entry name" value="C2 domain"/>
    <property type="match status" value="1"/>
</dbReference>
<name>A0AAV4Q7L9_CAEEX</name>
<evidence type="ECO:0000313" key="2">
    <source>
        <dbReference type="Proteomes" id="UP001054945"/>
    </source>
</evidence>
<gene>
    <name evidence="1" type="ORF">CEXT_193981</name>
</gene>
<dbReference type="AlphaFoldDB" id="A0AAV4Q7L9"/>
<comment type="caution">
    <text evidence="1">The sequence shown here is derived from an EMBL/GenBank/DDBJ whole genome shotgun (WGS) entry which is preliminary data.</text>
</comment>
<organism evidence="1 2">
    <name type="scientific">Caerostris extrusa</name>
    <name type="common">Bark spider</name>
    <name type="synonym">Caerostris bankana</name>
    <dbReference type="NCBI Taxonomy" id="172846"/>
    <lineage>
        <taxon>Eukaryota</taxon>
        <taxon>Metazoa</taxon>
        <taxon>Ecdysozoa</taxon>
        <taxon>Arthropoda</taxon>
        <taxon>Chelicerata</taxon>
        <taxon>Arachnida</taxon>
        <taxon>Araneae</taxon>
        <taxon>Araneomorphae</taxon>
        <taxon>Entelegynae</taxon>
        <taxon>Araneoidea</taxon>
        <taxon>Araneidae</taxon>
        <taxon>Caerostris</taxon>
    </lineage>
</organism>
<protein>
    <submittedName>
        <fullName evidence="1">Uncharacterized protein</fullName>
    </submittedName>
</protein>
<keyword evidence="2" id="KW-1185">Reference proteome</keyword>
<dbReference type="InterPro" id="IPR035892">
    <property type="entry name" value="C2_domain_sf"/>
</dbReference>
<reference evidence="1 2" key="1">
    <citation type="submission" date="2021-06" db="EMBL/GenBank/DDBJ databases">
        <title>Caerostris extrusa draft genome.</title>
        <authorList>
            <person name="Kono N."/>
            <person name="Arakawa K."/>
        </authorList>
    </citation>
    <scope>NUCLEOTIDE SEQUENCE [LARGE SCALE GENOMIC DNA]</scope>
</reference>
<accession>A0AAV4Q7L9</accession>
<dbReference type="SUPFAM" id="SSF49562">
    <property type="entry name" value="C2 domain (Calcium/lipid-binding domain, CaLB)"/>
    <property type="match status" value="1"/>
</dbReference>
<dbReference type="Proteomes" id="UP001054945">
    <property type="component" value="Unassembled WGS sequence"/>
</dbReference>
<proteinExistence type="predicted"/>
<dbReference type="EMBL" id="BPLR01005735">
    <property type="protein sequence ID" value="GIY04604.1"/>
    <property type="molecule type" value="Genomic_DNA"/>
</dbReference>
<evidence type="ECO:0000313" key="1">
    <source>
        <dbReference type="EMBL" id="GIY04604.1"/>
    </source>
</evidence>